<evidence type="ECO:0000256" key="2">
    <source>
        <dbReference type="ARBA" id="ARBA00023235"/>
    </source>
</evidence>
<dbReference type="EC" id="5.2.1.8" evidence="3"/>
<keyword evidence="3" id="KW-0732">Signal</keyword>
<feature type="chain" id="PRO_5011826094" description="Peptidyl-prolyl cis-trans isomerase" evidence="3">
    <location>
        <begin position="28"/>
        <end position="175"/>
    </location>
</feature>
<sequence>MKKSAFFLFAVCLCTALLSGCSDSSQTQTTNSSDKIMKNAVIKTDKGDIKVGLYEQVAPKTVENFTSKAKSGYYQNLIFHRVEDWVVQGGDPLGNGTGGGQIETELSDTPFKIGSLGVARGGDIKVSNDSQFFICTQDCSWLTNQYTNFGEVTEGMDIVNNLEIGDKILAIEINE</sequence>
<dbReference type="Gene3D" id="2.40.100.10">
    <property type="entry name" value="Cyclophilin-like"/>
    <property type="match status" value="1"/>
</dbReference>
<reference evidence="5" key="1">
    <citation type="submission" date="2017-02" db="EMBL/GenBank/DDBJ databases">
        <title>Delving into the versatile metabolic prowess of the omnipresent phylum Bacteroidetes.</title>
        <authorList>
            <person name="Nobu M.K."/>
            <person name="Mei R."/>
            <person name="Narihiro T."/>
            <person name="Kuroda K."/>
            <person name="Liu W.-T."/>
        </authorList>
    </citation>
    <scope>NUCLEOTIDE SEQUENCE</scope>
    <source>
        <strain evidence="5">ADurb.Bin280</strain>
    </source>
</reference>
<feature type="domain" description="PPIase cyclophilin-type" evidence="4">
    <location>
        <begin position="36"/>
        <end position="163"/>
    </location>
</feature>
<organism evidence="5">
    <name type="scientific">candidate division WS2 bacterium ADurb.Bin280</name>
    <dbReference type="NCBI Taxonomy" id="1852829"/>
    <lineage>
        <taxon>Bacteria</taxon>
        <taxon>candidate division WS2</taxon>
    </lineage>
</organism>
<evidence type="ECO:0000313" key="5">
    <source>
        <dbReference type="EMBL" id="OQA52332.1"/>
    </source>
</evidence>
<dbReference type="InterPro" id="IPR002130">
    <property type="entry name" value="Cyclophilin-type_PPIase_dom"/>
</dbReference>
<protein>
    <recommendedName>
        <fullName evidence="3">Peptidyl-prolyl cis-trans isomerase</fullName>
        <shortName evidence="3">PPIase</shortName>
        <ecNumber evidence="3">5.2.1.8</ecNumber>
    </recommendedName>
</protein>
<evidence type="ECO:0000259" key="4">
    <source>
        <dbReference type="PROSITE" id="PS50072"/>
    </source>
</evidence>
<proteinExistence type="inferred from homology"/>
<comment type="caution">
    <text evidence="5">The sequence shown here is derived from an EMBL/GenBank/DDBJ whole genome shotgun (WGS) entry which is preliminary data.</text>
</comment>
<evidence type="ECO:0000256" key="1">
    <source>
        <dbReference type="ARBA" id="ARBA00023110"/>
    </source>
</evidence>
<dbReference type="InterPro" id="IPR029000">
    <property type="entry name" value="Cyclophilin-like_dom_sf"/>
</dbReference>
<dbReference type="PANTHER" id="PTHR45625">
    <property type="entry name" value="PEPTIDYL-PROLYL CIS-TRANS ISOMERASE-RELATED"/>
    <property type="match status" value="1"/>
</dbReference>
<gene>
    <name evidence="5" type="primary">ppiB</name>
    <name evidence="5" type="ORF">BWY43_00550</name>
</gene>
<comment type="similarity">
    <text evidence="3">Belongs to the cyclophilin-type PPIase family.</text>
</comment>
<dbReference type="SUPFAM" id="SSF50891">
    <property type="entry name" value="Cyclophilin-like"/>
    <property type="match status" value="1"/>
</dbReference>
<comment type="catalytic activity">
    <reaction evidence="3">
        <text>[protein]-peptidylproline (omega=180) = [protein]-peptidylproline (omega=0)</text>
        <dbReference type="Rhea" id="RHEA:16237"/>
        <dbReference type="Rhea" id="RHEA-COMP:10747"/>
        <dbReference type="Rhea" id="RHEA-COMP:10748"/>
        <dbReference type="ChEBI" id="CHEBI:83833"/>
        <dbReference type="ChEBI" id="CHEBI:83834"/>
        <dbReference type="EC" id="5.2.1.8"/>
    </reaction>
</comment>
<dbReference type="PANTHER" id="PTHR45625:SF4">
    <property type="entry name" value="PEPTIDYLPROLYL ISOMERASE DOMAIN AND WD REPEAT-CONTAINING PROTEIN 1"/>
    <property type="match status" value="1"/>
</dbReference>
<dbReference type="EMBL" id="MWBO01000035">
    <property type="protein sequence ID" value="OQA52332.1"/>
    <property type="molecule type" value="Genomic_DNA"/>
</dbReference>
<dbReference type="CDD" id="cd00317">
    <property type="entry name" value="cyclophilin"/>
    <property type="match status" value="1"/>
</dbReference>
<feature type="signal peptide" evidence="3">
    <location>
        <begin position="1"/>
        <end position="27"/>
    </location>
</feature>
<dbReference type="GO" id="GO:0003755">
    <property type="term" value="F:peptidyl-prolyl cis-trans isomerase activity"/>
    <property type="evidence" value="ECO:0007669"/>
    <property type="project" value="UniProtKB-UniRule"/>
</dbReference>
<dbReference type="InterPro" id="IPR044666">
    <property type="entry name" value="Cyclophilin_A-like"/>
</dbReference>
<dbReference type="PROSITE" id="PS51257">
    <property type="entry name" value="PROKAR_LIPOPROTEIN"/>
    <property type="match status" value="1"/>
</dbReference>
<accession>A0A1V5SE85</accession>
<dbReference type="Pfam" id="PF00160">
    <property type="entry name" value="Pro_isomerase"/>
    <property type="match status" value="1"/>
</dbReference>
<dbReference type="PROSITE" id="PS50072">
    <property type="entry name" value="CSA_PPIASE_2"/>
    <property type="match status" value="1"/>
</dbReference>
<comment type="function">
    <text evidence="3">PPIases accelerate the folding of proteins. It catalyzes the cis-trans isomerization of proline imidic peptide bonds in oligopeptides.</text>
</comment>
<dbReference type="Proteomes" id="UP000485367">
    <property type="component" value="Unassembled WGS sequence"/>
</dbReference>
<dbReference type="AlphaFoldDB" id="A0A1V5SE85"/>
<name>A0A1V5SE85_9BACT</name>
<keyword evidence="2 3" id="KW-0413">Isomerase</keyword>
<dbReference type="PRINTS" id="PR00153">
    <property type="entry name" value="CSAPPISMRASE"/>
</dbReference>
<evidence type="ECO:0000256" key="3">
    <source>
        <dbReference type="RuleBase" id="RU363019"/>
    </source>
</evidence>
<keyword evidence="1 3" id="KW-0697">Rotamase</keyword>